<evidence type="ECO:0000256" key="9">
    <source>
        <dbReference type="SAM" id="Phobius"/>
    </source>
</evidence>
<dbReference type="InterPro" id="IPR003593">
    <property type="entry name" value="AAA+_ATPase"/>
</dbReference>
<evidence type="ECO:0000259" key="11">
    <source>
        <dbReference type="PROSITE" id="PS50929"/>
    </source>
</evidence>
<dbReference type="GO" id="GO:0005524">
    <property type="term" value="F:ATP binding"/>
    <property type="evidence" value="ECO:0007669"/>
    <property type="project" value="UniProtKB-KW"/>
</dbReference>
<keyword evidence="7 9" id="KW-1133">Transmembrane helix</keyword>
<evidence type="ECO:0000256" key="7">
    <source>
        <dbReference type="ARBA" id="ARBA00022989"/>
    </source>
</evidence>
<protein>
    <submittedName>
        <fullName evidence="12">ABC transporter ATP-binding protein</fullName>
    </submittedName>
</protein>
<dbReference type="InterPro" id="IPR050173">
    <property type="entry name" value="ABC_transporter_C-like"/>
</dbReference>
<feature type="domain" description="ABC transmembrane type-1" evidence="11">
    <location>
        <begin position="17"/>
        <end position="298"/>
    </location>
</feature>
<evidence type="ECO:0000259" key="10">
    <source>
        <dbReference type="PROSITE" id="PS50893"/>
    </source>
</evidence>
<evidence type="ECO:0000256" key="3">
    <source>
        <dbReference type="ARBA" id="ARBA00022448"/>
    </source>
</evidence>
<evidence type="ECO:0000256" key="6">
    <source>
        <dbReference type="ARBA" id="ARBA00022840"/>
    </source>
</evidence>
<evidence type="ECO:0000256" key="8">
    <source>
        <dbReference type="ARBA" id="ARBA00023136"/>
    </source>
</evidence>
<name>A0A7G1G9V5_9BACT</name>
<evidence type="ECO:0000313" key="12">
    <source>
        <dbReference type="EMBL" id="BBE32064.1"/>
    </source>
</evidence>
<dbReference type="SUPFAM" id="SSF52540">
    <property type="entry name" value="P-loop containing nucleoside triphosphate hydrolases"/>
    <property type="match status" value="1"/>
</dbReference>
<feature type="transmembrane region" description="Helical" evidence="9">
    <location>
        <begin position="131"/>
        <end position="149"/>
    </location>
</feature>
<feature type="domain" description="ABC transporter" evidence="10">
    <location>
        <begin position="320"/>
        <end position="533"/>
    </location>
</feature>
<keyword evidence="6 12" id="KW-0067">ATP-binding</keyword>
<dbReference type="SMART" id="SM00382">
    <property type="entry name" value="AAA"/>
    <property type="match status" value="1"/>
</dbReference>
<dbReference type="GO" id="GO:0005886">
    <property type="term" value="C:plasma membrane"/>
    <property type="evidence" value="ECO:0007669"/>
    <property type="project" value="UniProtKB-SubCell"/>
</dbReference>
<dbReference type="InParanoid" id="A0A7G1G9V5"/>
<keyword evidence="5" id="KW-0547">Nucleotide-binding</keyword>
<dbReference type="GO" id="GO:0016887">
    <property type="term" value="F:ATP hydrolysis activity"/>
    <property type="evidence" value="ECO:0007669"/>
    <property type="project" value="InterPro"/>
</dbReference>
<dbReference type="GO" id="GO:0140359">
    <property type="term" value="F:ABC-type transporter activity"/>
    <property type="evidence" value="ECO:0007669"/>
    <property type="project" value="InterPro"/>
</dbReference>
<dbReference type="Pfam" id="PF00005">
    <property type="entry name" value="ABC_tran"/>
    <property type="match status" value="1"/>
</dbReference>
<dbReference type="Gene3D" id="1.20.1560.10">
    <property type="entry name" value="ABC transporter type 1, transmembrane domain"/>
    <property type="match status" value="1"/>
</dbReference>
<evidence type="ECO:0000313" key="13">
    <source>
        <dbReference type="Proteomes" id="UP000516361"/>
    </source>
</evidence>
<dbReference type="InterPro" id="IPR011527">
    <property type="entry name" value="ABC1_TM_dom"/>
</dbReference>
<dbReference type="Gene3D" id="3.40.50.300">
    <property type="entry name" value="P-loop containing nucleotide triphosphate hydrolases"/>
    <property type="match status" value="1"/>
</dbReference>
<dbReference type="SUPFAM" id="SSF90123">
    <property type="entry name" value="ABC transporter transmembrane region"/>
    <property type="match status" value="1"/>
</dbReference>
<reference evidence="12 13" key="1">
    <citation type="submission" date="2018-06" db="EMBL/GenBank/DDBJ databases">
        <title>Genome sequencing of Oceanotoga sp. sy52.</title>
        <authorList>
            <person name="Mori K."/>
        </authorList>
    </citation>
    <scope>NUCLEOTIDE SEQUENCE [LARGE SCALE GENOMIC DNA]</scope>
    <source>
        <strain evidence="13">sy52</strain>
    </source>
</reference>
<keyword evidence="13" id="KW-1185">Reference proteome</keyword>
<dbReference type="PROSITE" id="PS50893">
    <property type="entry name" value="ABC_TRANSPORTER_2"/>
    <property type="match status" value="1"/>
</dbReference>
<dbReference type="InterPro" id="IPR027417">
    <property type="entry name" value="P-loop_NTPase"/>
</dbReference>
<dbReference type="PANTHER" id="PTHR24223:SF456">
    <property type="entry name" value="MULTIDRUG RESISTANCE-ASSOCIATED PROTEIN LETHAL(2)03659"/>
    <property type="match status" value="1"/>
</dbReference>
<dbReference type="PROSITE" id="PS00211">
    <property type="entry name" value="ABC_TRANSPORTER_1"/>
    <property type="match status" value="1"/>
</dbReference>
<feature type="transmembrane region" description="Helical" evidence="9">
    <location>
        <begin position="53"/>
        <end position="77"/>
    </location>
</feature>
<evidence type="ECO:0000256" key="5">
    <source>
        <dbReference type="ARBA" id="ARBA00022741"/>
    </source>
</evidence>
<evidence type="ECO:0000256" key="2">
    <source>
        <dbReference type="ARBA" id="ARBA00009726"/>
    </source>
</evidence>
<comment type="subcellular location">
    <subcellularLocation>
        <location evidence="1">Cell membrane</location>
        <topology evidence="1">Multi-pass membrane protein</topology>
    </subcellularLocation>
</comment>
<keyword evidence="8 9" id="KW-0472">Membrane</keyword>
<dbReference type="PROSITE" id="PS50929">
    <property type="entry name" value="ABC_TM1F"/>
    <property type="match status" value="1"/>
</dbReference>
<feature type="transmembrane region" description="Helical" evidence="9">
    <location>
        <begin position="242"/>
        <end position="262"/>
    </location>
</feature>
<dbReference type="RefSeq" id="WP_190614919.1">
    <property type="nucleotide sequence ID" value="NZ_AP018712.1"/>
</dbReference>
<comment type="similarity">
    <text evidence="2">Belongs to the ABC transporter superfamily. ABCC family. Conjugate transporter (TC 3.A.1.208) subfamily.</text>
</comment>
<evidence type="ECO:0000256" key="1">
    <source>
        <dbReference type="ARBA" id="ARBA00004651"/>
    </source>
</evidence>
<dbReference type="Proteomes" id="UP000516361">
    <property type="component" value="Chromosome"/>
</dbReference>
<feature type="transmembrane region" description="Helical" evidence="9">
    <location>
        <begin position="155"/>
        <end position="174"/>
    </location>
</feature>
<dbReference type="AlphaFoldDB" id="A0A7G1G9V5"/>
<dbReference type="InterPro" id="IPR036640">
    <property type="entry name" value="ABC1_TM_sf"/>
</dbReference>
<feature type="transmembrane region" description="Helical" evidence="9">
    <location>
        <begin position="268"/>
        <end position="286"/>
    </location>
</feature>
<dbReference type="InterPro" id="IPR003439">
    <property type="entry name" value="ABC_transporter-like_ATP-bd"/>
</dbReference>
<dbReference type="PANTHER" id="PTHR24223">
    <property type="entry name" value="ATP-BINDING CASSETTE SUB-FAMILY C"/>
    <property type="match status" value="1"/>
</dbReference>
<dbReference type="Pfam" id="PF00664">
    <property type="entry name" value="ABC_membrane"/>
    <property type="match status" value="1"/>
</dbReference>
<organism evidence="12 13">
    <name type="scientific">Tepiditoga spiralis</name>
    <dbReference type="NCBI Taxonomy" id="2108365"/>
    <lineage>
        <taxon>Bacteria</taxon>
        <taxon>Thermotogati</taxon>
        <taxon>Thermotogota</taxon>
        <taxon>Thermotogae</taxon>
        <taxon>Petrotogales</taxon>
        <taxon>Petrotogaceae</taxon>
        <taxon>Tepiditoga</taxon>
    </lineage>
</organism>
<proteinExistence type="inferred from homology"/>
<dbReference type="InterPro" id="IPR017871">
    <property type="entry name" value="ABC_transporter-like_CS"/>
</dbReference>
<keyword evidence="4 9" id="KW-0812">Transmembrane</keyword>
<evidence type="ECO:0000256" key="4">
    <source>
        <dbReference type="ARBA" id="ARBA00022692"/>
    </source>
</evidence>
<keyword evidence="3" id="KW-0813">Transport</keyword>
<sequence length="533" mass="62233">MNKSIKIFFHKNKKKGAILLLFLTFNLFSSFFISEKTKILMNKNFLISENTSILKLLIIIVFIYLILLLTNVFISYISHKLLYSGIKNLRNYMLSKIIDTKFEYFIKNKIGNIWGDFINSTNRVSSFYKSLILLPINIIQSIVYFYIITKSSSKIGILLLLLSLPIILFFTFFLGKKIKFHENKVLNIYRNLYGESIETFSAIKQIKLLKTKKFFTERFNKMHSLMNDEIIKTAVYSETWTSILNIFINILPILIVTITILLKNEPISQGNIIILYTFVPIFINSIKEIYNLYLSFLGITPYIKSMNDILNLEKEYSGSLILKNVNSIEFKNFSYNYDKKKIYIPDLKINSSEKVMILGESGRGKSTLFNCLIGLFSSYNGEILISNLEKKHYDINSLREKIILLSQDRVIFEGSLEKNLFFNEDNFNKNDLKRILKIVKLEKFYKNNNRNLNKDKISGGEKARINLAQAILKKPDVLLLDEVLSSLDEKMEKDILENLIKEYPNMCIVVISHRLKNSNLFDKVIDLNNKYVY</sequence>
<dbReference type="KEGG" id="ocy:OSSY52_22050"/>
<accession>A0A7G1G9V5</accession>
<feature type="transmembrane region" description="Helical" evidence="9">
    <location>
        <begin position="16"/>
        <end position="33"/>
    </location>
</feature>
<dbReference type="CDD" id="cd03228">
    <property type="entry name" value="ABCC_MRP_Like"/>
    <property type="match status" value="1"/>
</dbReference>
<dbReference type="EMBL" id="AP018712">
    <property type="protein sequence ID" value="BBE32064.1"/>
    <property type="molecule type" value="Genomic_DNA"/>
</dbReference>
<gene>
    <name evidence="12" type="ORF">OSSY52_22050</name>
</gene>